<evidence type="ECO:0000259" key="9">
    <source>
        <dbReference type="Pfam" id="PF02879"/>
    </source>
</evidence>
<reference evidence="11 12" key="1">
    <citation type="journal article" date="2015" name="Nature">
        <title>rRNA introns, odd ribosomes, and small enigmatic genomes across a large radiation of phyla.</title>
        <authorList>
            <person name="Brown C.T."/>
            <person name="Hug L.A."/>
            <person name="Thomas B.C."/>
            <person name="Sharon I."/>
            <person name="Castelle C.J."/>
            <person name="Singh A."/>
            <person name="Wilkins M.J."/>
            <person name="Williams K.H."/>
            <person name="Banfield J.F."/>
        </authorList>
    </citation>
    <scope>NUCLEOTIDE SEQUENCE [LARGE SCALE GENOMIC DNA]</scope>
</reference>
<evidence type="ECO:0000256" key="4">
    <source>
        <dbReference type="ARBA" id="ARBA00022723"/>
    </source>
</evidence>
<comment type="cofactor">
    <cofactor evidence="1">
        <name>Mg(2+)</name>
        <dbReference type="ChEBI" id="CHEBI:18420"/>
    </cofactor>
</comment>
<feature type="domain" description="Alpha-D-phosphohexomutase alpha/beta/alpha" evidence="8">
    <location>
        <begin position="5"/>
        <end position="122"/>
    </location>
</feature>
<sequence>MDYSIFRHYDIRGIYPSQLNEGVIFWVAKAFGKICNPSRSLIVGHDIRQSSLALYPVLVSTLRSAGFKKIVPVGFITTPMYVFLAERLKAGGAVMLTASHNPKKYGGLKFIDGKKLPIGGKEILKKIIDWKGKITPPPVSYGTGAKKMKKNYSRPTHFHKKYADFLSRFIDVRKRLKVVIDCSNGSVGPVWQILRESFRRKGIEIMIVNQKPDGNFPAHGPNPLAEKAIRKLKNVVLRRRADLGIIFDGDGDRVVFVDDKGRPMPPVGIWYLLLVEEKALKTVYSTASEFDVNLITSTLGNAKAFKNYLSPVGYVFLKKILKNKNADLGFEYSGHYYFKDFFFHDSGIVAAIKIIGKISKLPYKFSDFSDLLPRIERFPQINLKCRSRQDAPEVFSRIGEHFKEKGFAVSYFEGVSVNLGNSWFNLRLADTEDLFRLNLSGVNRAGLLSLKREVLVFIGKLT</sequence>
<dbReference type="PRINTS" id="PR00509">
    <property type="entry name" value="PGMPMM"/>
</dbReference>
<keyword evidence="4 7" id="KW-0479">Metal-binding</keyword>
<dbReference type="GO" id="GO:0000287">
    <property type="term" value="F:magnesium ion binding"/>
    <property type="evidence" value="ECO:0007669"/>
    <property type="project" value="InterPro"/>
</dbReference>
<comment type="caution">
    <text evidence="11">The sequence shown here is derived from an EMBL/GenBank/DDBJ whole genome shotgun (WGS) entry which is preliminary data.</text>
</comment>
<dbReference type="Pfam" id="PF02880">
    <property type="entry name" value="PGM_PMM_III"/>
    <property type="match status" value="1"/>
</dbReference>
<comment type="similarity">
    <text evidence="2 7">Belongs to the phosphohexose mutase family.</text>
</comment>
<gene>
    <name evidence="11" type="ORF">UV58_C0002G0032</name>
</gene>
<protein>
    <submittedName>
        <fullName evidence="11">Phosphomannomutase</fullName>
    </submittedName>
</protein>
<dbReference type="InterPro" id="IPR005844">
    <property type="entry name" value="A-D-PHexomutase_a/b/a-I"/>
</dbReference>
<dbReference type="SUPFAM" id="SSF55957">
    <property type="entry name" value="Phosphoglucomutase, C-terminal domain"/>
    <property type="match status" value="1"/>
</dbReference>
<evidence type="ECO:0000256" key="3">
    <source>
        <dbReference type="ARBA" id="ARBA00022553"/>
    </source>
</evidence>
<evidence type="ECO:0000259" key="10">
    <source>
        <dbReference type="Pfam" id="PF02880"/>
    </source>
</evidence>
<evidence type="ECO:0000256" key="5">
    <source>
        <dbReference type="ARBA" id="ARBA00022842"/>
    </source>
</evidence>
<evidence type="ECO:0000256" key="6">
    <source>
        <dbReference type="ARBA" id="ARBA00023235"/>
    </source>
</evidence>
<dbReference type="Gene3D" id="3.40.120.10">
    <property type="entry name" value="Alpha-D-Glucose-1,6-Bisphosphate, subunit A, domain 3"/>
    <property type="match status" value="3"/>
</dbReference>
<evidence type="ECO:0000259" key="8">
    <source>
        <dbReference type="Pfam" id="PF02878"/>
    </source>
</evidence>
<dbReference type="Gene3D" id="3.30.310.50">
    <property type="entry name" value="Alpha-D-phosphohexomutase, C-terminal domain"/>
    <property type="match status" value="1"/>
</dbReference>
<feature type="domain" description="Alpha-D-phosphohexomutase alpha/beta/alpha" evidence="9">
    <location>
        <begin position="161"/>
        <end position="261"/>
    </location>
</feature>
<dbReference type="InterPro" id="IPR016066">
    <property type="entry name" value="A-D-PHexomutase_CS"/>
</dbReference>
<keyword evidence="6" id="KW-0413">Isomerase</keyword>
<keyword evidence="3" id="KW-0597">Phosphoprotein</keyword>
<dbReference type="Proteomes" id="UP000034810">
    <property type="component" value="Unassembled WGS sequence"/>
</dbReference>
<dbReference type="InterPro" id="IPR016055">
    <property type="entry name" value="A-D-PHexomutase_a/b/a-I/II/III"/>
</dbReference>
<dbReference type="Pfam" id="PF02879">
    <property type="entry name" value="PGM_PMM_II"/>
    <property type="match status" value="1"/>
</dbReference>
<dbReference type="GO" id="GO:0005975">
    <property type="term" value="P:carbohydrate metabolic process"/>
    <property type="evidence" value="ECO:0007669"/>
    <property type="project" value="InterPro"/>
</dbReference>
<keyword evidence="5 7" id="KW-0460">Magnesium</keyword>
<dbReference type="EMBL" id="LCFA01000002">
    <property type="protein sequence ID" value="KKS83022.1"/>
    <property type="molecule type" value="Genomic_DNA"/>
</dbReference>
<dbReference type="InterPro" id="IPR005841">
    <property type="entry name" value="Alpha-D-phosphohexomutase_SF"/>
</dbReference>
<evidence type="ECO:0000256" key="2">
    <source>
        <dbReference type="ARBA" id="ARBA00010231"/>
    </source>
</evidence>
<dbReference type="InterPro" id="IPR005846">
    <property type="entry name" value="A-D-PHexomutase_a/b/a-III"/>
</dbReference>
<dbReference type="GO" id="GO:0016868">
    <property type="term" value="F:intramolecular phosphotransferase activity"/>
    <property type="evidence" value="ECO:0007669"/>
    <property type="project" value="InterPro"/>
</dbReference>
<evidence type="ECO:0000313" key="11">
    <source>
        <dbReference type="EMBL" id="KKS83022.1"/>
    </source>
</evidence>
<evidence type="ECO:0000256" key="7">
    <source>
        <dbReference type="RuleBase" id="RU004326"/>
    </source>
</evidence>
<dbReference type="InterPro" id="IPR036900">
    <property type="entry name" value="A-D-PHexomutase_C_sf"/>
</dbReference>
<dbReference type="InterPro" id="IPR005845">
    <property type="entry name" value="A-D-PHexomutase_a/b/a-II"/>
</dbReference>
<feature type="domain" description="Alpha-D-phosphohexomutase alpha/beta/alpha" evidence="10">
    <location>
        <begin position="285"/>
        <end position="366"/>
    </location>
</feature>
<name>A0A0G1CBT2_9BACT</name>
<dbReference type="PANTHER" id="PTHR43771:SF1">
    <property type="entry name" value="PHOSPHOMANNOMUTASE"/>
    <property type="match status" value="1"/>
</dbReference>
<evidence type="ECO:0000256" key="1">
    <source>
        <dbReference type="ARBA" id="ARBA00001946"/>
    </source>
</evidence>
<proteinExistence type="inferred from homology"/>
<dbReference type="PROSITE" id="PS00710">
    <property type="entry name" value="PGM_PMM"/>
    <property type="match status" value="1"/>
</dbReference>
<accession>A0A0G1CBT2</accession>
<evidence type="ECO:0000313" key="12">
    <source>
        <dbReference type="Proteomes" id="UP000034810"/>
    </source>
</evidence>
<dbReference type="Pfam" id="PF02878">
    <property type="entry name" value="PGM_PMM_I"/>
    <property type="match status" value="1"/>
</dbReference>
<dbReference type="AlphaFoldDB" id="A0A0G1CBT2"/>
<dbReference type="SUPFAM" id="SSF53738">
    <property type="entry name" value="Phosphoglucomutase, first 3 domains"/>
    <property type="match status" value="3"/>
</dbReference>
<organism evidence="11 12">
    <name type="scientific">Candidatus Wolfebacteria bacterium GW2011_GWC1_43_10</name>
    <dbReference type="NCBI Taxonomy" id="1619011"/>
    <lineage>
        <taxon>Bacteria</taxon>
        <taxon>Candidatus Wolfeibacteriota</taxon>
    </lineage>
</organism>
<dbReference type="PANTHER" id="PTHR43771">
    <property type="entry name" value="PHOSPHOMANNOMUTASE"/>
    <property type="match status" value="1"/>
</dbReference>